<dbReference type="GO" id="GO:0005739">
    <property type="term" value="C:mitochondrion"/>
    <property type="evidence" value="ECO:0007669"/>
    <property type="project" value="UniProtKB-SubCell"/>
</dbReference>
<dbReference type="InterPro" id="IPR018472">
    <property type="entry name" value="Ribosomal_mL64"/>
</dbReference>
<comment type="caution">
    <text evidence="15">The sequence shown here is derived from an EMBL/GenBank/DDBJ whole genome shotgun (WGS) entry which is preliminary data.</text>
</comment>
<comment type="subcellular location">
    <subcellularLocation>
        <location evidence="2">Mitochondrion</location>
    </subcellularLocation>
    <subcellularLocation>
        <location evidence="1">Nucleus</location>
    </subcellularLocation>
</comment>
<keyword evidence="7" id="KW-0539">Nucleus</keyword>
<reference evidence="15 16" key="1">
    <citation type="journal article" date="2017" name="Curr. Biol.">
        <title>Genome architecture and evolution of a unichromosomal asexual nematode.</title>
        <authorList>
            <person name="Fradin H."/>
            <person name="Zegar C."/>
            <person name="Gutwein M."/>
            <person name="Lucas J."/>
            <person name="Kovtun M."/>
            <person name="Corcoran D."/>
            <person name="Baugh L.R."/>
            <person name="Kiontke K."/>
            <person name="Gunsalus K."/>
            <person name="Fitch D.H."/>
            <person name="Piano F."/>
        </authorList>
    </citation>
    <scope>NUCLEOTIDE SEQUENCE [LARGE SCALE GENOMIC DNA]</scope>
    <source>
        <strain evidence="15">PF1309</strain>
    </source>
</reference>
<keyword evidence="5 14" id="KW-0175">Coiled coil</keyword>
<evidence type="ECO:0000256" key="11">
    <source>
        <dbReference type="ARBA" id="ARBA00035184"/>
    </source>
</evidence>
<evidence type="ECO:0000313" key="15">
    <source>
        <dbReference type="EMBL" id="PAV67519.1"/>
    </source>
</evidence>
<dbReference type="Pfam" id="PF10147">
    <property type="entry name" value="CR6_interact"/>
    <property type="match status" value="1"/>
</dbReference>
<dbReference type="AlphaFoldDB" id="A0A2A2K153"/>
<keyword evidence="8" id="KW-0687">Ribonucleoprotein</keyword>
<keyword evidence="4" id="KW-0689">Ribosomal protein</keyword>
<proteinExistence type="inferred from homology"/>
<dbReference type="Proteomes" id="UP000218231">
    <property type="component" value="Unassembled WGS sequence"/>
</dbReference>
<dbReference type="GO" id="GO:0005840">
    <property type="term" value="C:ribosome"/>
    <property type="evidence" value="ECO:0007669"/>
    <property type="project" value="UniProtKB-KW"/>
</dbReference>
<evidence type="ECO:0000256" key="5">
    <source>
        <dbReference type="ARBA" id="ARBA00023054"/>
    </source>
</evidence>
<dbReference type="PANTHER" id="PTHR31761">
    <property type="entry name" value="GROWTH ARREST AND DNA DAMAGE-INDUCIBLE PROTEINS-INTERACTING PROTEIN 1 GADD45GIP1"/>
    <property type="match status" value="1"/>
</dbReference>
<evidence type="ECO:0000256" key="3">
    <source>
        <dbReference type="ARBA" id="ARBA00005421"/>
    </source>
</evidence>
<sequence length="279" mass="32887">MFIYPLFVLFNKILMEEDFQNESGNVLGTFRYFTNEMFNFSFFYSEMLRRLVSVGKGRVWHRSLASNKQKQVSTPVIGVGEELPKIDPLSISTEGEPVRQIDTRLRPRHRILIEGGIPPVEFEWEKKRTARRQRFGQFGLASGVNLEELWPTVEEIEEEEAIGMYRELQAVLQEHKQLVAERKKAEAARDKEIQANIKKYPAILKKYEASQIKAEKEKDEKELTLERRIREIHEYFGYWLDPKDPRFGVMLQQKEAEEKKAEKMAKRAEKEKKKFADIV</sequence>
<dbReference type="InterPro" id="IPR043035">
    <property type="entry name" value="Ribosomal_mL64_sf"/>
</dbReference>
<evidence type="ECO:0000256" key="9">
    <source>
        <dbReference type="ARBA" id="ARBA00023306"/>
    </source>
</evidence>
<dbReference type="Gene3D" id="6.10.280.120">
    <property type="entry name" value="Growth arrest and DNA-damage-inducible proteins-interacting protein 1"/>
    <property type="match status" value="1"/>
</dbReference>
<evidence type="ECO:0000256" key="14">
    <source>
        <dbReference type="SAM" id="Coils"/>
    </source>
</evidence>
<dbReference type="GO" id="GO:0005634">
    <property type="term" value="C:nucleus"/>
    <property type="evidence" value="ECO:0007669"/>
    <property type="project" value="UniProtKB-SubCell"/>
</dbReference>
<comment type="similarity">
    <text evidence="3">Belongs to the mitochondrion-specific ribosomal protein mL64 family.</text>
</comment>
<accession>A0A2A2K153</accession>
<feature type="coiled-coil region" evidence="14">
    <location>
        <begin position="251"/>
        <end position="278"/>
    </location>
</feature>
<evidence type="ECO:0000256" key="10">
    <source>
        <dbReference type="ARBA" id="ARBA00030700"/>
    </source>
</evidence>
<keyword evidence="6" id="KW-0496">Mitochondrion</keyword>
<evidence type="ECO:0000256" key="2">
    <source>
        <dbReference type="ARBA" id="ARBA00004173"/>
    </source>
</evidence>
<evidence type="ECO:0000256" key="7">
    <source>
        <dbReference type="ARBA" id="ARBA00023242"/>
    </source>
</evidence>
<organism evidence="15 16">
    <name type="scientific">Diploscapter pachys</name>
    <dbReference type="NCBI Taxonomy" id="2018661"/>
    <lineage>
        <taxon>Eukaryota</taxon>
        <taxon>Metazoa</taxon>
        <taxon>Ecdysozoa</taxon>
        <taxon>Nematoda</taxon>
        <taxon>Chromadorea</taxon>
        <taxon>Rhabditida</taxon>
        <taxon>Rhabditina</taxon>
        <taxon>Rhabditomorpha</taxon>
        <taxon>Rhabditoidea</taxon>
        <taxon>Rhabditidae</taxon>
        <taxon>Diploscapter</taxon>
    </lineage>
</organism>
<feature type="coiled-coil region" evidence="14">
    <location>
        <begin position="168"/>
        <end position="224"/>
    </location>
</feature>
<keyword evidence="9" id="KW-0131">Cell cycle</keyword>
<dbReference type="GO" id="GO:1990904">
    <property type="term" value="C:ribonucleoprotein complex"/>
    <property type="evidence" value="ECO:0007669"/>
    <property type="project" value="UniProtKB-KW"/>
</dbReference>
<evidence type="ECO:0000256" key="6">
    <source>
        <dbReference type="ARBA" id="ARBA00023128"/>
    </source>
</evidence>
<evidence type="ECO:0000256" key="13">
    <source>
        <dbReference type="ARBA" id="ARBA00060144"/>
    </source>
</evidence>
<dbReference type="STRING" id="2018661.A0A2A2K153"/>
<protein>
    <recommendedName>
        <fullName evidence="11">Large ribosomal subunit protein mL64</fullName>
    </recommendedName>
    <alternativeName>
        <fullName evidence="10">39S ribosomal protein L59, mitochondrial</fullName>
    </alternativeName>
    <alternativeName>
        <fullName evidence="12">Growth arrest and DNA damage-inducible proteins-interacting protein 1</fullName>
    </alternativeName>
</protein>
<dbReference type="PANTHER" id="PTHR31761:SF1">
    <property type="entry name" value="LARGE RIBOSOMAL SUBUNIT PROTEIN ML64"/>
    <property type="match status" value="1"/>
</dbReference>
<evidence type="ECO:0000256" key="4">
    <source>
        <dbReference type="ARBA" id="ARBA00022980"/>
    </source>
</evidence>
<gene>
    <name evidence="15" type="ORF">WR25_06681</name>
</gene>
<evidence type="ECO:0000256" key="12">
    <source>
        <dbReference type="ARBA" id="ARBA00035485"/>
    </source>
</evidence>
<name>A0A2A2K153_9BILA</name>
<evidence type="ECO:0000256" key="1">
    <source>
        <dbReference type="ARBA" id="ARBA00004123"/>
    </source>
</evidence>
<evidence type="ECO:0000313" key="16">
    <source>
        <dbReference type="Proteomes" id="UP000218231"/>
    </source>
</evidence>
<dbReference type="EMBL" id="LIAE01009913">
    <property type="protein sequence ID" value="PAV67519.1"/>
    <property type="molecule type" value="Genomic_DNA"/>
</dbReference>
<evidence type="ECO:0000256" key="8">
    <source>
        <dbReference type="ARBA" id="ARBA00023274"/>
    </source>
</evidence>
<keyword evidence="16" id="KW-1185">Reference proteome</keyword>
<comment type="function">
    <text evidence="13">Acts as a negative regulator of G1 to S cell cycle phase progression by inhibiting cyclin-dependent kinases. Inhibitory effects are additive with GADD45 proteins but also occur in the absence of GADD45 proteins. Acts as a repressor of the orphan nuclear receptor NR4A1 by inhibiting AB domain-mediated transcriptional activity. May be involved in the hormone-mediated regulation of NR4A1 transcriptional activity. May play a role in mitochondrial protein synthesis.</text>
</comment>
<dbReference type="OrthoDB" id="1378at2759"/>